<dbReference type="RefSeq" id="WP_372503817.1">
    <property type="nucleotide sequence ID" value="NZ_JACKSJ010000254.1"/>
</dbReference>
<protein>
    <recommendedName>
        <fullName evidence="3">biotin--[biotin carboxyl-carrier protein] ligase</fullName>
        <ecNumber evidence="3">6.3.4.15</ecNumber>
    </recommendedName>
</protein>
<dbReference type="Pfam" id="PF02237">
    <property type="entry name" value="BPL_C"/>
    <property type="match status" value="1"/>
</dbReference>
<keyword evidence="2" id="KW-0092">Biotin</keyword>
<organism evidence="5 6">
    <name type="scientific">[Mycobacterium] manitobense</name>
    <dbReference type="NCBI Taxonomy" id="190147"/>
    <lineage>
        <taxon>Bacteria</taxon>
        <taxon>Bacillati</taxon>
        <taxon>Actinomycetota</taxon>
        <taxon>Actinomycetes</taxon>
        <taxon>Mycobacteriales</taxon>
        <taxon>Mycobacteriaceae</taxon>
        <taxon>Mycolicibacterium</taxon>
    </lineage>
</organism>
<reference evidence="5" key="2">
    <citation type="journal article" date="2022" name="BMC Genomics">
        <title>Comparative genome analysis of mycobacteria focusing on tRNA and non-coding RNA.</title>
        <authorList>
            <person name="Behra P.R.K."/>
            <person name="Pettersson B.M.F."/>
            <person name="Ramesh M."/>
            <person name="Das S."/>
            <person name="Dasgupta S."/>
            <person name="Kirsebom L.A."/>
        </authorList>
    </citation>
    <scope>NUCLEOTIDE SEQUENCE</scope>
    <source>
        <strain evidence="5">DSM 44615</strain>
    </source>
</reference>
<dbReference type="EC" id="6.3.4.15" evidence="3"/>
<dbReference type="Pfam" id="PF03099">
    <property type="entry name" value="BPL_LplA_LipB"/>
    <property type="match status" value="1"/>
</dbReference>
<dbReference type="PANTHER" id="PTHR12835:SF5">
    <property type="entry name" value="BIOTIN--PROTEIN LIGASE"/>
    <property type="match status" value="1"/>
</dbReference>
<evidence type="ECO:0000259" key="4">
    <source>
        <dbReference type="PROSITE" id="PS51733"/>
    </source>
</evidence>
<evidence type="ECO:0000313" key="5">
    <source>
        <dbReference type="EMBL" id="MCV7173802.1"/>
    </source>
</evidence>
<dbReference type="InterPro" id="IPR003142">
    <property type="entry name" value="BPL_C"/>
</dbReference>
<name>A0A9X2YX02_9MYCO</name>
<dbReference type="EMBL" id="JACKSJ010000254">
    <property type="protein sequence ID" value="MCV7173802.1"/>
    <property type="molecule type" value="Genomic_DNA"/>
</dbReference>
<dbReference type="AlphaFoldDB" id="A0A9X2YX02"/>
<feature type="domain" description="BPL/LPL catalytic" evidence="4">
    <location>
        <begin position="9"/>
        <end position="203"/>
    </location>
</feature>
<evidence type="ECO:0000256" key="2">
    <source>
        <dbReference type="ARBA" id="ARBA00023267"/>
    </source>
</evidence>
<evidence type="ECO:0000313" key="6">
    <source>
        <dbReference type="Proteomes" id="UP001140293"/>
    </source>
</evidence>
<dbReference type="InterPro" id="IPR045864">
    <property type="entry name" value="aa-tRNA-synth_II/BPL/LPL"/>
</dbReference>
<gene>
    <name evidence="5" type="ORF">H7I41_28150</name>
</gene>
<accession>A0A9X2YX02</accession>
<keyword evidence="1 5" id="KW-0436">Ligase</keyword>
<reference evidence="5" key="1">
    <citation type="submission" date="2020-07" db="EMBL/GenBank/DDBJ databases">
        <authorList>
            <person name="Pettersson B.M.F."/>
            <person name="Behra P.R.K."/>
            <person name="Ramesh M."/>
            <person name="Das S."/>
            <person name="Dasgupta S."/>
            <person name="Kirsebom L.A."/>
        </authorList>
    </citation>
    <scope>NUCLEOTIDE SEQUENCE</scope>
    <source>
        <strain evidence="5">DSM 44615</strain>
    </source>
</reference>
<proteinExistence type="predicted"/>
<dbReference type="InterPro" id="IPR004408">
    <property type="entry name" value="Biotin_CoA_COase_ligase"/>
</dbReference>
<dbReference type="PANTHER" id="PTHR12835">
    <property type="entry name" value="BIOTIN PROTEIN LIGASE"/>
    <property type="match status" value="1"/>
</dbReference>
<dbReference type="Proteomes" id="UP001140293">
    <property type="component" value="Unassembled WGS sequence"/>
</dbReference>
<dbReference type="GO" id="GO:0004077">
    <property type="term" value="F:biotin--[biotin carboxyl-carrier protein] ligase activity"/>
    <property type="evidence" value="ECO:0007669"/>
    <property type="project" value="UniProtKB-EC"/>
</dbReference>
<dbReference type="InterPro" id="IPR004143">
    <property type="entry name" value="BPL_LPL_catalytic"/>
</dbReference>
<dbReference type="Gene3D" id="3.30.930.10">
    <property type="entry name" value="Bira Bifunctional Protein, Domain 2"/>
    <property type="match status" value="1"/>
</dbReference>
<evidence type="ECO:0000256" key="3">
    <source>
        <dbReference type="ARBA" id="ARBA00024227"/>
    </source>
</evidence>
<comment type="caution">
    <text evidence="5">The sequence shown here is derived from an EMBL/GenBank/DDBJ whole genome shotgun (WGS) entry which is preliminary data.</text>
</comment>
<dbReference type="NCBIfam" id="TIGR00121">
    <property type="entry name" value="birA_ligase"/>
    <property type="match status" value="1"/>
</dbReference>
<keyword evidence="6" id="KW-1185">Reference proteome</keyword>
<dbReference type="SUPFAM" id="SSF55681">
    <property type="entry name" value="Class II aaRS and biotin synthetases"/>
    <property type="match status" value="1"/>
</dbReference>
<dbReference type="Gene3D" id="2.30.30.100">
    <property type="match status" value="1"/>
</dbReference>
<dbReference type="CDD" id="cd16442">
    <property type="entry name" value="BPL"/>
    <property type="match status" value="1"/>
</dbReference>
<dbReference type="PROSITE" id="PS51733">
    <property type="entry name" value="BPL_LPL_CATALYTIC"/>
    <property type="match status" value="1"/>
</dbReference>
<sequence>MNTDRTRPALDAEFLRGGLTAPPWTRLDVVEETGSTNADLLARSAAGEDIAGAVLIAEHQSAGRGRHGRRWSAPPRSQLALSVGVDVGDVAPDAWGWLPLAAGVAVVDAVAEVAGVAAGLKWPNDVQVGPQDSPGKLAGILAEVAAPARTVVVGLGINATMTADEAPDPVAVSLAMLGVDAVDRDRLAAAVLRHLAEVTTRWRRADGRDDALAADYRARSRTLGSRVRATLPGDRAVEGVAEGIDGVGRLQIRTPGELVTVSAGDITHLRPVES</sequence>
<dbReference type="GO" id="GO:0005737">
    <property type="term" value="C:cytoplasm"/>
    <property type="evidence" value="ECO:0007669"/>
    <property type="project" value="TreeGrafter"/>
</dbReference>
<evidence type="ECO:0000256" key="1">
    <source>
        <dbReference type="ARBA" id="ARBA00022598"/>
    </source>
</evidence>